<evidence type="ECO:0000259" key="8">
    <source>
        <dbReference type="PROSITE" id="PS50158"/>
    </source>
</evidence>
<gene>
    <name evidence="10" type="ORF">NPX13_g4909</name>
</gene>
<dbReference type="InterPro" id="IPR013083">
    <property type="entry name" value="Znf_RING/FYVE/PHD"/>
</dbReference>
<dbReference type="InterPro" id="IPR033489">
    <property type="entry name" value="RBBP6"/>
</dbReference>
<evidence type="ECO:0000256" key="7">
    <source>
        <dbReference type="SAM" id="MobiDB-lite"/>
    </source>
</evidence>
<dbReference type="GO" id="GO:0016567">
    <property type="term" value="P:protein ubiquitination"/>
    <property type="evidence" value="ECO:0007669"/>
    <property type="project" value="InterPro"/>
</dbReference>
<evidence type="ECO:0000256" key="5">
    <source>
        <dbReference type="ARBA" id="ARBA00023242"/>
    </source>
</evidence>
<keyword evidence="2" id="KW-0479">Metal-binding</keyword>
<keyword evidence="5" id="KW-0539">Nucleus</keyword>
<feature type="domain" description="DWNN" evidence="9">
    <location>
        <begin position="5"/>
        <end position="78"/>
    </location>
</feature>
<evidence type="ECO:0000313" key="10">
    <source>
        <dbReference type="EMBL" id="KAJ3572846.1"/>
    </source>
</evidence>
<dbReference type="Pfam" id="PF13696">
    <property type="entry name" value="zf-CCHC_2"/>
    <property type="match status" value="1"/>
</dbReference>
<reference evidence="10" key="1">
    <citation type="submission" date="2022-07" db="EMBL/GenBank/DDBJ databases">
        <title>Genome Sequence of Xylaria arbuscula.</title>
        <authorList>
            <person name="Buettner E."/>
        </authorList>
    </citation>
    <scope>NUCLEOTIDE SEQUENCE</scope>
    <source>
        <strain evidence="10">VT107</strain>
    </source>
</reference>
<feature type="region of interest" description="Disordered" evidence="7">
    <location>
        <begin position="77"/>
        <end position="107"/>
    </location>
</feature>
<dbReference type="InterPro" id="IPR001878">
    <property type="entry name" value="Znf_CCHC"/>
</dbReference>
<dbReference type="SMART" id="SM01180">
    <property type="entry name" value="DWNN"/>
    <property type="match status" value="1"/>
</dbReference>
<evidence type="ECO:0000256" key="6">
    <source>
        <dbReference type="PROSITE-ProRule" id="PRU00047"/>
    </source>
</evidence>
<dbReference type="SUPFAM" id="SSF57850">
    <property type="entry name" value="RING/U-box"/>
    <property type="match status" value="1"/>
</dbReference>
<dbReference type="PANTHER" id="PTHR15439:SF0">
    <property type="entry name" value="CELL DIVISION CYCLE AND APOPTOSIS REGULATOR PROTEIN 1-RELATED"/>
    <property type="match status" value="1"/>
</dbReference>
<feature type="compositionally biased region" description="Polar residues" evidence="7">
    <location>
        <begin position="410"/>
        <end position="437"/>
    </location>
</feature>
<dbReference type="GO" id="GO:0008270">
    <property type="term" value="F:zinc ion binding"/>
    <property type="evidence" value="ECO:0007669"/>
    <property type="project" value="UniProtKB-KW"/>
</dbReference>
<evidence type="ECO:0000313" key="11">
    <source>
        <dbReference type="Proteomes" id="UP001148614"/>
    </source>
</evidence>
<dbReference type="Gene3D" id="3.10.20.90">
    <property type="entry name" value="Phosphatidylinositol 3-kinase Catalytic Subunit, Chain A, domain 1"/>
    <property type="match status" value="1"/>
</dbReference>
<keyword evidence="3 6" id="KW-0863">Zinc-finger</keyword>
<comment type="caution">
    <text evidence="10">The sequence shown here is derived from an EMBL/GenBank/DDBJ whole genome shotgun (WGS) entry which is preliminary data.</text>
</comment>
<dbReference type="Gene3D" id="4.10.60.10">
    <property type="entry name" value="Zinc finger, CCHC-type"/>
    <property type="match status" value="1"/>
</dbReference>
<dbReference type="PANTHER" id="PTHR15439">
    <property type="entry name" value="RETINOBLASTOMA-BINDING PROTEIN 6"/>
    <property type="match status" value="1"/>
</dbReference>
<dbReference type="Proteomes" id="UP001148614">
    <property type="component" value="Unassembled WGS sequence"/>
</dbReference>
<feature type="region of interest" description="Disordered" evidence="7">
    <location>
        <begin position="555"/>
        <end position="605"/>
    </location>
</feature>
<dbReference type="GO" id="GO:0003676">
    <property type="term" value="F:nucleic acid binding"/>
    <property type="evidence" value="ECO:0007669"/>
    <property type="project" value="InterPro"/>
</dbReference>
<dbReference type="GO" id="GO:0005634">
    <property type="term" value="C:nucleus"/>
    <property type="evidence" value="ECO:0007669"/>
    <property type="project" value="UniProtKB-SubCell"/>
</dbReference>
<dbReference type="EMBL" id="JANPWZ010000732">
    <property type="protein sequence ID" value="KAJ3572846.1"/>
    <property type="molecule type" value="Genomic_DNA"/>
</dbReference>
<sequence>MTSSVFFKFKSQKEPTRVEFDGTGISVFELKRDIIIKSGLGDGTDFDLAIYTDDGSEEYDDDTTIIPRSTTVIARRLPPQKPGAGRAARYVSGKMPSSAKNSSRKEATIKVTKPVTTGPSQMSAAMTEEEKMLAMFQAESAQWTAQQEEMSQKTAVYKPGAKKPANVPDHEPPNGYVCYRCGQKGHWIQLCPTNDDPIYDNRPRVKRTTGIPRSFLKTVDKSALNQTGADGEEVKPPSGLMVNADGEFVIAEPDKASWEQFQAKTKSMAEAQKAASAEDKELEERGLLCSIDNRMFIDPMKTPCCAKTYCNDCITNALIESDFICPGCQTDGVLIDDLKPDDEASTKIGEYLKKRESTKVKERSSSPPVAKSQPQSPSEKKEGAQSVPTKTGSPVAPEKAVPTNGEVKSRSPNVPKSTITPSSSAEPADTPNATLSNTKKRPADELKENPKIPKAPKAMQRAQEAQEMQNMMPGMNGINAMPNMMPFPMMNGFSQPNMNMGMMGMNPMMNPMMMNGGFNPAMMNNMFGGNFGMNGGGMNNNNMGFMNMNGGGGMNGFNHNNNSQQPRPNFTTPNNDDEAYFRKPVNPGRHQNRQRRVRPSDYREL</sequence>
<dbReference type="PROSITE" id="PS50158">
    <property type="entry name" value="ZF_CCHC"/>
    <property type="match status" value="1"/>
</dbReference>
<proteinExistence type="predicted"/>
<dbReference type="InterPro" id="IPR025829">
    <property type="entry name" value="Zn_knuckle_CX2CX3GHX4C"/>
</dbReference>
<feature type="compositionally biased region" description="Basic and acidic residues" evidence="7">
    <location>
        <begin position="349"/>
        <end position="364"/>
    </location>
</feature>
<dbReference type="AlphaFoldDB" id="A0A9W8NFG9"/>
<dbReference type="Gene3D" id="3.30.40.10">
    <property type="entry name" value="Zinc/RING finger domain, C3HC4 (zinc finger)"/>
    <property type="match status" value="1"/>
</dbReference>
<keyword evidence="11" id="KW-1185">Reference proteome</keyword>
<dbReference type="GO" id="GO:0006511">
    <property type="term" value="P:ubiquitin-dependent protein catabolic process"/>
    <property type="evidence" value="ECO:0007669"/>
    <property type="project" value="TreeGrafter"/>
</dbReference>
<evidence type="ECO:0000259" key="9">
    <source>
        <dbReference type="PROSITE" id="PS51282"/>
    </source>
</evidence>
<dbReference type="InterPro" id="IPR036875">
    <property type="entry name" value="Znf_CCHC_sf"/>
</dbReference>
<protein>
    <submittedName>
        <fullName evidence="10">Uncharacterized protein</fullName>
    </submittedName>
</protein>
<keyword evidence="4" id="KW-0862">Zinc</keyword>
<dbReference type="CDD" id="cd16620">
    <property type="entry name" value="vRING-HC-C4C4_RBBP6"/>
    <property type="match status" value="1"/>
</dbReference>
<name>A0A9W8NFG9_9PEZI</name>
<dbReference type="GO" id="GO:0006397">
    <property type="term" value="P:mRNA processing"/>
    <property type="evidence" value="ECO:0007669"/>
    <property type="project" value="InterPro"/>
</dbReference>
<dbReference type="InterPro" id="IPR014891">
    <property type="entry name" value="DWNN_domain"/>
</dbReference>
<evidence type="ECO:0000256" key="2">
    <source>
        <dbReference type="ARBA" id="ARBA00022723"/>
    </source>
</evidence>
<evidence type="ECO:0000256" key="1">
    <source>
        <dbReference type="ARBA" id="ARBA00004123"/>
    </source>
</evidence>
<feature type="compositionally biased region" description="Basic and acidic residues" evidence="7">
    <location>
        <begin position="441"/>
        <end position="451"/>
    </location>
</feature>
<feature type="compositionally biased region" description="Polar residues" evidence="7">
    <location>
        <begin position="563"/>
        <end position="574"/>
    </location>
</feature>
<feature type="domain" description="CCHC-type" evidence="8">
    <location>
        <begin position="178"/>
        <end position="192"/>
    </location>
</feature>
<comment type="subcellular location">
    <subcellularLocation>
        <location evidence="1">Nucleus</location>
    </subcellularLocation>
</comment>
<dbReference type="Pfam" id="PF08783">
    <property type="entry name" value="DWNN"/>
    <property type="match status" value="1"/>
</dbReference>
<evidence type="ECO:0000256" key="3">
    <source>
        <dbReference type="ARBA" id="ARBA00022771"/>
    </source>
</evidence>
<dbReference type="GO" id="GO:0061630">
    <property type="term" value="F:ubiquitin protein ligase activity"/>
    <property type="evidence" value="ECO:0007669"/>
    <property type="project" value="InterPro"/>
</dbReference>
<accession>A0A9W8NFG9</accession>
<dbReference type="SMART" id="SM00343">
    <property type="entry name" value="ZnF_C2HC"/>
    <property type="match status" value="1"/>
</dbReference>
<evidence type="ECO:0000256" key="4">
    <source>
        <dbReference type="ARBA" id="ARBA00022833"/>
    </source>
</evidence>
<organism evidence="10 11">
    <name type="scientific">Xylaria arbuscula</name>
    <dbReference type="NCBI Taxonomy" id="114810"/>
    <lineage>
        <taxon>Eukaryota</taxon>
        <taxon>Fungi</taxon>
        <taxon>Dikarya</taxon>
        <taxon>Ascomycota</taxon>
        <taxon>Pezizomycotina</taxon>
        <taxon>Sordariomycetes</taxon>
        <taxon>Xylariomycetidae</taxon>
        <taxon>Xylariales</taxon>
        <taxon>Xylariaceae</taxon>
        <taxon>Xylaria</taxon>
    </lineage>
</organism>
<dbReference type="PROSITE" id="PS51282">
    <property type="entry name" value="DWNN"/>
    <property type="match status" value="1"/>
</dbReference>
<dbReference type="SUPFAM" id="SSF57756">
    <property type="entry name" value="Retrovirus zinc finger-like domains"/>
    <property type="match status" value="1"/>
</dbReference>
<dbReference type="VEuPathDB" id="FungiDB:F4678DRAFT_334277"/>
<dbReference type="OrthoDB" id="106784at2759"/>
<feature type="region of interest" description="Disordered" evidence="7">
    <location>
        <begin position="349"/>
        <end position="457"/>
    </location>
</feature>